<dbReference type="AlphaFoldDB" id="A0AAN6LYZ7"/>
<feature type="region of interest" description="Disordered" evidence="5">
    <location>
        <begin position="1"/>
        <end position="27"/>
    </location>
</feature>
<evidence type="ECO:0000256" key="4">
    <source>
        <dbReference type="PROSITE-ProRule" id="PRU00723"/>
    </source>
</evidence>
<evidence type="ECO:0000313" key="8">
    <source>
        <dbReference type="Proteomes" id="UP001280581"/>
    </source>
</evidence>
<sequence>MENGRGKREICNDSNSRAVSHRTHASQRSRPDKIYCTHWINTGSCLYGPRCVYLHVMPEIDLLREVTGLKSYPQWWKDEKAIKPRGATWLETKIRAEKVNAGDHSDSARIFAPPQMPDPSLWRSSRGQNRIAEESLTKKTIETEDQKSQVVDVGSSVTQVHRDAPAVSAAIAVVPNCAPGYAPLSASSTPPTPPPASIRKTITSPTIIRRLSQLSLSSSSTVSTRSTPDRSKVQSPPTCKKGKRSAAPPSVPQPKKTGLAASIYAPQDNEKDISGGSYEIQSCHNRSNRYARRSRAQVKFPDAANLLINLEKPMVEQYVLASEKHLLSD</sequence>
<keyword evidence="3 4" id="KW-0862">Zinc</keyword>
<evidence type="ECO:0000259" key="6">
    <source>
        <dbReference type="PROSITE" id="PS50103"/>
    </source>
</evidence>
<dbReference type="InterPro" id="IPR036855">
    <property type="entry name" value="Znf_CCCH_sf"/>
</dbReference>
<evidence type="ECO:0000256" key="2">
    <source>
        <dbReference type="ARBA" id="ARBA00022771"/>
    </source>
</evidence>
<dbReference type="SUPFAM" id="SSF90229">
    <property type="entry name" value="CCCH zinc finger"/>
    <property type="match status" value="1"/>
</dbReference>
<feature type="domain" description="C3H1-type" evidence="6">
    <location>
        <begin position="30"/>
        <end position="58"/>
    </location>
</feature>
<dbReference type="Proteomes" id="UP001280581">
    <property type="component" value="Unassembled WGS sequence"/>
</dbReference>
<feature type="region of interest" description="Disordered" evidence="5">
    <location>
        <begin position="185"/>
        <end position="204"/>
    </location>
</feature>
<dbReference type="PROSITE" id="PS50103">
    <property type="entry name" value="ZF_C3H1"/>
    <property type="match status" value="1"/>
</dbReference>
<feature type="compositionally biased region" description="Low complexity" evidence="5">
    <location>
        <begin position="213"/>
        <end position="226"/>
    </location>
</feature>
<dbReference type="EMBL" id="WVTA01000005">
    <property type="protein sequence ID" value="KAK3210122.1"/>
    <property type="molecule type" value="Genomic_DNA"/>
</dbReference>
<name>A0AAN6LYZ7_9PLEO</name>
<gene>
    <name evidence="7" type="ORF">GRF29_44g1726972</name>
</gene>
<comment type="caution">
    <text evidence="7">The sequence shown here is derived from an EMBL/GenBank/DDBJ whole genome shotgun (WGS) entry which is preliminary data.</text>
</comment>
<keyword evidence="8" id="KW-1185">Reference proteome</keyword>
<accession>A0AAN6LYZ7</accession>
<feature type="zinc finger region" description="C3H1-type" evidence="4">
    <location>
        <begin position="30"/>
        <end position="58"/>
    </location>
</feature>
<feature type="compositionally biased region" description="Basic and acidic residues" evidence="5">
    <location>
        <begin position="1"/>
        <end position="11"/>
    </location>
</feature>
<reference evidence="7 8" key="1">
    <citation type="submission" date="2021-02" db="EMBL/GenBank/DDBJ databases">
        <title>Genome assembly of Pseudopithomyces chartarum.</title>
        <authorList>
            <person name="Jauregui R."/>
            <person name="Singh J."/>
            <person name="Voisey C."/>
        </authorList>
    </citation>
    <scope>NUCLEOTIDE SEQUENCE [LARGE SCALE GENOMIC DNA]</scope>
    <source>
        <strain evidence="7 8">AGR01</strain>
    </source>
</reference>
<feature type="region of interest" description="Disordered" evidence="5">
    <location>
        <begin position="213"/>
        <end position="258"/>
    </location>
</feature>
<organism evidence="7 8">
    <name type="scientific">Pseudopithomyces chartarum</name>
    <dbReference type="NCBI Taxonomy" id="1892770"/>
    <lineage>
        <taxon>Eukaryota</taxon>
        <taxon>Fungi</taxon>
        <taxon>Dikarya</taxon>
        <taxon>Ascomycota</taxon>
        <taxon>Pezizomycotina</taxon>
        <taxon>Dothideomycetes</taxon>
        <taxon>Pleosporomycetidae</taxon>
        <taxon>Pleosporales</taxon>
        <taxon>Massarineae</taxon>
        <taxon>Didymosphaeriaceae</taxon>
        <taxon>Pseudopithomyces</taxon>
    </lineage>
</organism>
<evidence type="ECO:0000256" key="1">
    <source>
        <dbReference type="ARBA" id="ARBA00022723"/>
    </source>
</evidence>
<evidence type="ECO:0000256" key="5">
    <source>
        <dbReference type="SAM" id="MobiDB-lite"/>
    </source>
</evidence>
<evidence type="ECO:0000256" key="3">
    <source>
        <dbReference type="ARBA" id="ARBA00022833"/>
    </source>
</evidence>
<proteinExistence type="predicted"/>
<keyword evidence="1 4" id="KW-0479">Metal-binding</keyword>
<feature type="region of interest" description="Disordered" evidence="5">
    <location>
        <begin position="105"/>
        <end position="128"/>
    </location>
</feature>
<dbReference type="InterPro" id="IPR000571">
    <property type="entry name" value="Znf_CCCH"/>
</dbReference>
<keyword evidence="2 4" id="KW-0863">Zinc-finger</keyword>
<dbReference type="GO" id="GO:0008270">
    <property type="term" value="F:zinc ion binding"/>
    <property type="evidence" value="ECO:0007669"/>
    <property type="project" value="UniProtKB-KW"/>
</dbReference>
<evidence type="ECO:0000313" key="7">
    <source>
        <dbReference type="EMBL" id="KAK3210122.1"/>
    </source>
</evidence>
<protein>
    <recommendedName>
        <fullName evidence="6">C3H1-type domain-containing protein</fullName>
    </recommendedName>
</protein>